<dbReference type="GO" id="GO:1990966">
    <property type="term" value="P:ATP generation from poly-ADP-D-ribose"/>
    <property type="evidence" value="ECO:0007669"/>
    <property type="project" value="TreeGrafter"/>
</dbReference>
<dbReference type="InterPro" id="IPR046372">
    <property type="entry name" value="PARG_cat_C"/>
</dbReference>
<evidence type="ECO:0000256" key="1">
    <source>
        <dbReference type="PIRSR" id="PIRSR607724-2"/>
    </source>
</evidence>
<evidence type="ECO:0000259" key="3">
    <source>
        <dbReference type="Pfam" id="PF05028"/>
    </source>
</evidence>
<dbReference type="PhylomeDB" id="A0A0G4HR47"/>
<dbReference type="GO" id="GO:0006282">
    <property type="term" value="P:regulation of DNA repair"/>
    <property type="evidence" value="ECO:0007669"/>
    <property type="project" value="InterPro"/>
</dbReference>
<evidence type="ECO:0000313" key="4">
    <source>
        <dbReference type="EMBL" id="CEM46708.1"/>
    </source>
</evidence>
<feature type="binding site" evidence="1">
    <location>
        <position position="269"/>
    </location>
    <ligand>
        <name>substrate</name>
    </ligand>
</feature>
<dbReference type="PANTHER" id="PTHR12837:SF0">
    <property type="entry name" value="POLY(ADP-RIBOSE) GLYCOHYDROLASE"/>
    <property type="match status" value="1"/>
</dbReference>
<reference evidence="4" key="1">
    <citation type="submission" date="2014-11" db="EMBL/GenBank/DDBJ databases">
        <authorList>
            <person name="Otto D Thomas"/>
            <person name="Naeem Raeece"/>
        </authorList>
    </citation>
    <scope>NUCLEOTIDE SEQUENCE</scope>
</reference>
<protein>
    <recommendedName>
        <fullName evidence="3">PARG catalytic Macro domain-containing protein</fullName>
    </recommendedName>
</protein>
<organism evidence="4">
    <name type="scientific">Chromera velia CCMP2878</name>
    <dbReference type="NCBI Taxonomy" id="1169474"/>
    <lineage>
        <taxon>Eukaryota</taxon>
        <taxon>Sar</taxon>
        <taxon>Alveolata</taxon>
        <taxon>Colpodellida</taxon>
        <taxon>Chromeraceae</taxon>
        <taxon>Chromera</taxon>
    </lineage>
</organism>
<dbReference type="Pfam" id="PF05028">
    <property type="entry name" value="PARG_cat_C"/>
    <property type="match status" value="1"/>
</dbReference>
<feature type="region of interest" description="Disordered" evidence="2">
    <location>
        <begin position="487"/>
        <end position="520"/>
    </location>
</feature>
<feature type="binding site" evidence="1">
    <location>
        <position position="324"/>
    </location>
    <ligand>
        <name>substrate</name>
    </ligand>
</feature>
<dbReference type="GO" id="GO:0005737">
    <property type="term" value="C:cytoplasm"/>
    <property type="evidence" value="ECO:0007669"/>
    <property type="project" value="TreeGrafter"/>
</dbReference>
<name>A0A0G4HR47_9ALVE</name>
<dbReference type="PANTHER" id="PTHR12837">
    <property type="entry name" value="POLY ADP-RIBOSE GLYCOHYDROLASE"/>
    <property type="match status" value="1"/>
</dbReference>
<sequence>MSSTSIFRLSSRKAFLDFYGPSQAPEPTDTEGKRKDVLEFCQKFYGPESVSQKRTPAVREALLQMFGDSENGGLWRREECNPSGMTLRAFHKSLVASALELWGGDGEGDMLNERDAVGGEVGSSEPDTDTPVERSAAWCRSILAHAFLMNIARDPVRERKNPGNEGGLMLGRLMLADRESGTHKVLCLIQYFLSTLVPEGEGEGHEEKAEELKERQILFQKVSLDTETFMEKTPEWDENRFAFPGRPPLDLTTSSMEDPEAAAFVNFANQNFGYGKITEGCTQEEIMQLCCPEFNVGMLFFGLMEDDCVVMCHGAKRFSSYTGYGRGFKFSGPVRGGASSSGRVVAPYRQSIITMDAVFMRHCAFEKNVRDTKKATLAFREMRRWFLENEERSNGGVVTISTGKWGCGAFLGDPLHKFLQQYVAGLLTGVRLRFSLFGEDKERADCEAIARACSELTARSVWAVVLQIRPQMSREAIVQLLEAARGQGNATGGEGAAEGKGKRWKTRDASGPNNSPCEEV</sequence>
<accession>A0A0G4HR47</accession>
<dbReference type="VEuPathDB" id="CryptoDB:Cvel_8011"/>
<feature type="domain" description="PARG catalytic Macro" evidence="3">
    <location>
        <begin position="253"/>
        <end position="441"/>
    </location>
</feature>
<proteinExistence type="predicted"/>
<feature type="compositionally biased region" description="Polar residues" evidence="2">
    <location>
        <begin position="511"/>
        <end position="520"/>
    </location>
</feature>
<feature type="binding site" evidence="1">
    <location>
        <position position="283"/>
    </location>
    <ligand>
        <name>substrate</name>
    </ligand>
</feature>
<dbReference type="GO" id="GO:0004649">
    <property type="term" value="F:poly(ADP-ribose) glycohydrolase activity"/>
    <property type="evidence" value="ECO:0007669"/>
    <property type="project" value="InterPro"/>
</dbReference>
<dbReference type="AlphaFoldDB" id="A0A0G4HR47"/>
<gene>
    <name evidence="4" type="ORF">Cvel_8011</name>
</gene>
<dbReference type="InterPro" id="IPR007724">
    <property type="entry name" value="Poly_GlycHdrlase"/>
</dbReference>
<dbReference type="GO" id="GO:0005975">
    <property type="term" value="P:carbohydrate metabolic process"/>
    <property type="evidence" value="ECO:0007669"/>
    <property type="project" value="InterPro"/>
</dbReference>
<evidence type="ECO:0000256" key="2">
    <source>
        <dbReference type="SAM" id="MobiDB-lite"/>
    </source>
</evidence>
<feature type="compositionally biased region" description="Gly residues" evidence="2">
    <location>
        <begin position="489"/>
        <end position="498"/>
    </location>
</feature>
<dbReference type="GO" id="GO:0009225">
    <property type="term" value="P:nucleotide-sugar metabolic process"/>
    <property type="evidence" value="ECO:0007669"/>
    <property type="project" value="TreeGrafter"/>
</dbReference>
<dbReference type="EMBL" id="CDMZ01003528">
    <property type="protein sequence ID" value="CEM46708.1"/>
    <property type="molecule type" value="Genomic_DNA"/>
</dbReference>
<dbReference type="GO" id="GO:0005634">
    <property type="term" value="C:nucleus"/>
    <property type="evidence" value="ECO:0007669"/>
    <property type="project" value="TreeGrafter"/>
</dbReference>